<dbReference type="GO" id="GO:0036297">
    <property type="term" value="P:interstrand cross-link repair"/>
    <property type="evidence" value="ECO:0007669"/>
    <property type="project" value="InterPro"/>
</dbReference>
<name>A0A843VYU7_COLES</name>
<reference evidence="2" key="1">
    <citation type="submission" date="2017-07" db="EMBL/GenBank/DDBJ databases">
        <title>Taro Niue Genome Assembly and Annotation.</title>
        <authorList>
            <person name="Atibalentja N."/>
            <person name="Keating K."/>
            <person name="Fields C.J."/>
        </authorList>
    </citation>
    <scope>NUCLEOTIDE SEQUENCE</scope>
    <source>
        <strain evidence="2">Niue_2</strain>
        <tissue evidence="2">Leaf</tissue>
    </source>
</reference>
<evidence type="ECO:0000313" key="3">
    <source>
        <dbReference type="Proteomes" id="UP000652761"/>
    </source>
</evidence>
<proteinExistence type="predicted"/>
<dbReference type="PANTHER" id="PTHR14449">
    <property type="entry name" value="FANCONI ANEMIA GROUP F PROTEIN FANCF"/>
    <property type="match status" value="1"/>
</dbReference>
<feature type="compositionally biased region" description="Low complexity" evidence="1">
    <location>
        <begin position="183"/>
        <end position="198"/>
    </location>
</feature>
<comment type="caution">
    <text evidence="2">The sequence shown here is derived from an EMBL/GenBank/DDBJ whole genome shotgun (WGS) entry which is preliminary data.</text>
</comment>
<feature type="region of interest" description="Disordered" evidence="1">
    <location>
        <begin position="174"/>
        <end position="206"/>
    </location>
</feature>
<keyword evidence="3" id="KW-1185">Reference proteome</keyword>
<gene>
    <name evidence="2" type="ORF">Taro_034846</name>
</gene>
<dbReference type="EMBL" id="NMUH01002789">
    <property type="protein sequence ID" value="MQM02089.1"/>
    <property type="molecule type" value="Genomic_DNA"/>
</dbReference>
<sequence length="281" mass="30553">MGWSHPGISLEDLLRLIKGFVDILILASGYRSSGLPASWDAENIKKAISWGAFFENLFSHLSESEEYEVLVKELDEALLELTSSSSFPQGLKCLSSETLSRARFIVLEFFSQNLSLGAGHLNALLNASVETDLHDLAISDAVGINLYIEKLTKQVKSHDVITVNGLFVKDSATKPEFPDSSKPKGLSVSSSVSATNASDMKTKQRNATDHSSFIIQELLKRQASVSCLSSCEESLDSFQGLIVGNNFSDVELELLREQPCDAILPSPCPHCCAPAAVDEVQ</sequence>
<evidence type="ECO:0000313" key="2">
    <source>
        <dbReference type="EMBL" id="MQM02089.1"/>
    </source>
</evidence>
<dbReference type="OrthoDB" id="1930482at2759"/>
<dbReference type="Pfam" id="PF11107">
    <property type="entry name" value="FANCF"/>
    <property type="match status" value="1"/>
</dbReference>
<dbReference type="GO" id="GO:0043240">
    <property type="term" value="C:Fanconi anaemia nuclear complex"/>
    <property type="evidence" value="ECO:0007669"/>
    <property type="project" value="InterPro"/>
</dbReference>
<accession>A0A843VYU7</accession>
<dbReference type="PANTHER" id="PTHR14449:SF2">
    <property type="entry name" value="FANCONI ANEMIA GROUP F PROTEIN"/>
    <property type="match status" value="1"/>
</dbReference>
<dbReference type="AlphaFoldDB" id="A0A843VYU7"/>
<evidence type="ECO:0000256" key="1">
    <source>
        <dbReference type="SAM" id="MobiDB-lite"/>
    </source>
</evidence>
<dbReference type="InterPro" id="IPR035428">
    <property type="entry name" value="FANCF"/>
</dbReference>
<organism evidence="2 3">
    <name type="scientific">Colocasia esculenta</name>
    <name type="common">Wild taro</name>
    <name type="synonym">Arum esculentum</name>
    <dbReference type="NCBI Taxonomy" id="4460"/>
    <lineage>
        <taxon>Eukaryota</taxon>
        <taxon>Viridiplantae</taxon>
        <taxon>Streptophyta</taxon>
        <taxon>Embryophyta</taxon>
        <taxon>Tracheophyta</taxon>
        <taxon>Spermatophyta</taxon>
        <taxon>Magnoliopsida</taxon>
        <taxon>Liliopsida</taxon>
        <taxon>Araceae</taxon>
        <taxon>Aroideae</taxon>
        <taxon>Colocasieae</taxon>
        <taxon>Colocasia</taxon>
    </lineage>
</organism>
<protein>
    <submittedName>
        <fullName evidence="2">Uncharacterized protein</fullName>
    </submittedName>
</protein>
<dbReference type="Proteomes" id="UP000652761">
    <property type="component" value="Unassembled WGS sequence"/>
</dbReference>